<accession>A0AAV2UXJ5</accession>
<dbReference type="EC" id="2.1.1.43" evidence="9"/>
<dbReference type="InterPro" id="IPR036770">
    <property type="entry name" value="Ankyrin_rpt-contain_sf"/>
</dbReference>
<dbReference type="GO" id="GO:0032259">
    <property type="term" value="P:methylation"/>
    <property type="evidence" value="ECO:0007669"/>
    <property type="project" value="UniProtKB-KW"/>
</dbReference>
<dbReference type="Gene3D" id="1.25.40.20">
    <property type="entry name" value="Ankyrin repeat-containing domain"/>
    <property type="match status" value="1"/>
</dbReference>
<evidence type="ECO:0000256" key="1">
    <source>
        <dbReference type="ARBA" id="ARBA00004286"/>
    </source>
</evidence>
<dbReference type="GO" id="GO:0005694">
    <property type="term" value="C:chromosome"/>
    <property type="evidence" value="ECO:0007669"/>
    <property type="project" value="UniProtKB-SubCell"/>
</dbReference>
<keyword evidence="3 9" id="KW-0489">Methyltransferase</keyword>
<keyword evidence="6" id="KW-0040">ANK repeat</keyword>
<dbReference type="Pfam" id="PF00023">
    <property type="entry name" value="Ank"/>
    <property type="match status" value="1"/>
</dbReference>
<dbReference type="PROSITE" id="PS50088">
    <property type="entry name" value="ANK_REPEAT"/>
    <property type="match status" value="1"/>
</dbReference>
<dbReference type="InterPro" id="IPR050777">
    <property type="entry name" value="SET2_Histone-Lys_MeTrsfase"/>
</dbReference>
<dbReference type="InterPro" id="IPR046341">
    <property type="entry name" value="SET_dom_sf"/>
</dbReference>
<reference evidence="9 10" key="1">
    <citation type="submission" date="2011-07" db="EMBL/GenBank/DDBJ databases">
        <authorList>
            <person name="Genoscope - CEA"/>
        </authorList>
    </citation>
    <scope>NUCLEOTIDE SEQUENCE [LARGE SCALE GENOMIC DNA]</scope>
    <source>
        <strain evidence="10">lorraine</strain>
    </source>
</reference>
<dbReference type="Gene3D" id="2.170.270.10">
    <property type="entry name" value="SET domain"/>
    <property type="match status" value="1"/>
</dbReference>
<dbReference type="SUPFAM" id="SSF48403">
    <property type="entry name" value="Ankyrin repeat"/>
    <property type="match status" value="1"/>
</dbReference>
<proteinExistence type="predicted"/>
<evidence type="ECO:0000256" key="6">
    <source>
        <dbReference type="PROSITE-ProRule" id="PRU00023"/>
    </source>
</evidence>
<dbReference type="PROSITE" id="PS50297">
    <property type="entry name" value="ANK_REP_REGION"/>
    <property type="match status" value="1"/>
</dbReference>
<evidence type="ECO:0000313" key="9">
    <source>
        <dbReference type="EMBL" id="CCD05779.1"/>
    </source>
</evidence>
<comment type="subcellular location">
    <subcellularLocation>
        <location evidence="1">Chromosome</location>
    </subcellularLocation>
</comment>
<dbReference type="NCBIfam" id="NF043024">
    <property type="entry name" value="T4SS_AnkI"/>
    <property type="match status" value="1"/>
</dbReference>
<sequence>MQNRAKNTLIEYNGSLMIILYDFLQESSVMPRSKNDSNLKKKSALQSKFKEQQLNHGSKEHKSKFKFTQRKAKKKGPGMTHLPGNIYTLFTPVNGPKSKDEWIDTSKIMLDLHIDNMSSGDYIPSAIDRTDLVMVQSVHLLRKTGGRGLFAREDIPKGTCIGIYTGEVYSEQEFEQYLMEHVGSDKSYAMYVGGRVVDAARKGNLTRYINFSDSQDNAEFVETTLNRKKVVKVITTKNIKAGQQLLINYNTYEEQASRYYYFLNPGDGWLSAQEFYQTYQSQYRLEQMPYNLEGFDLKAGDRVLMTQIGRIIFANYSLAKEQELNASDIDLPFLKVGSDGKILDFDEADTFTPLMAACYLGQVENVKWLIEHGANIDQQQSHSGHCPLSLTLKGYSLVKDTQKYIDIIQLLIKNQVNLLVHDRSDKTFLHNAALILNNYDFQVVVKFLMEQNPIDINEYFTYIDENDFDIVMHCCNNKLFDKALVLLAFYPDYFKRNYMSDNEGHNQFNINAFRKAIKDFNSNERSILLMQLRESGLHLPEALLAQLGIMDSSITLESKFF</sequence>
<dbReference type="Pfam" id="PF00856">
    <property type="entry name" value="SET"/>
    <property type="match status" value="1"/>
</dbReference>
<evidence type="ECO:0000256" key="2">
    <source>
        <dbReference type="ARBA" id="ARBA00022454"/>
    </source>
</evidence>
<organism evidence="9 10">
    <name type="scientific">Legionella pneumophila subsp. pneumophila</name>
    <dbReference type="NCBI Taxonomy" id="91891"/>
    <lineage>
        <taxon>Bacteria</taxon>
        <taxon>Pseudomonadati</taxon>
        <taxon>Pseudomonadota</taxon>
        <taxon>Gammaproteobacteria</taxon>
        <taxon>Legionellales</taxon>
        <taxon>Legionellaceae</taxon>
        <taxon>Legionella</taxon>
    </lineage>
</organism>
<dbReference type="KEGG" id="lpo:LPO_1757"/>
<dbReference type="EMBL" id="FQ958210">
    <property type="protein sequence ID" value="CCD05779.1"/>
    <property type="molecule type" value="Genomic_DNA"/>
</dbReference>
<dbReference type="SUPFAM" id="SSF82199">
    <property type="entry name" value="SET domain"/>
    <property type="match status" value="1"/>
</dbReference>
<dbReference type="InterPro" id="IPR001214">
    <property type="entry name" value="SET_dom"/>
</dbReference>
<evidence type="ECO:0000256" key="7">
    <source>
        <dbReference type="SAM" id="MobiDB-lite"/>
    </source>
</evidence>
<evidence type="ECO:0000256" key="4">
    <source>
        <dbReference type="ARBA" id="ARBA00022679"/>
    </source>
</evidence>
<evidence type="ECO:0000256" key="5">
    <source>
        <dbReference type="ARBA" id="ARBA00022691"/>
    </source>
</evidence>
<evidence type="ECO:0000313" key="10">
    <source>
        <dbReference type="Proteomes" id="UP000010102"/>
    </source>
</evidence>
<keyword evidence="2" id="KW-0158">Chromosome</keyword>
<dbReference type="AlphaFoldDB" id="A0AAV2UXJ5"/>
<feature type="compositionally biased region" description="Basic residues" evidence="7">
    <location>
        <begin position="61"/>
        <end position="76"/>
    </location>
</feature>
<keyword evidence="4 9" id="KW-0808">Transferase</keyword>
<evidence type="ECO:0000256" key="3">
    <source>
        <dbReference type="ARBA" id="ARBA00022603"/>
    </source>
</evidence>
<feature type="repeat" description="ANK" evidence="6">
    <location>
        <begin position="349"/>
        <end position="381"/>
    </location>
</feature>
<dbReference type="SMART" id="SM00248">
    <property type="entry name" value="ANK"/>
    <property type="match status" value="2"/>
</dbReference>
<keyword evidence="5" id="KW-0949">S-adenosyl-L-methionine</keyword>
<feature type="compositionally biased region" description="Basic and acidic residues" evidence="7">
    <location>
        <begin position="50"/>
        <end position="60"/>
    </location>
</feature>
<dbReference type="PANTHER" id="PTHR22884">
    <property type="entry name" value="SET DOMAIN PROTEINS"/>
    <property type="match status" value="1"/>
</dbReference>
<dbReference type="GO" id="GO:0008168">
    <property type="term" value="F:methyltransferase activity"/>
    <property type="evidence" value="ECO:0007669"/>
    <property type="project" value="UniProtKB-KW"/>
</dbReference>
<dbReference type="InterPro" id="IPR044427">
    <property type="entry name" value="LegAS4-like_SET"/>
</dbReference>
<gene>
    <name evidence="9" type="primary">ankI</name>
    <name evidence="9" type="ORF">LPO_1757</name>
</gene>
<feature type="region of interest" description="Disordered" evidence="7">
    <location>
        <begin position="50"/>
        <end position="78"/>
    </location>
</feature>
<name>A0AAV2UXJ5_LEGPN</name>
<feature type="domain" description="SET" evidence="8">
    <location>
        <begin position="130"/>
        <end position="250"/>
    </location>
</feature>
<protein>
    <submittedName>
        <fullName evidence="9">Histone-lysine N-methyltransferase substrate of the Dot/Icm secretion system</fullName>
        <ecNumber evidence="9">2.1.1.43</ecNumber>
    </submittedName>
</protein>
<dbReference type="Proteomes" id="UP000010102">
    <property type="component" value="Chromosome"/>
</dbReference>
<evidence type="ECO:0000259" key="8">
    <source>
        <dbReference type="PROSITE" id="PS50280"/>
    </source>
</evidence>
<dbReference type="CDD" id="cd10522">
    <property type="entry name" value="SET_LegAS4-like"/>
    <property type="match status" value="1"/>
</dbReference>
<dbReference type="SMART" id="SM00317">
    <property type="entry name" value="SET"/>
    <property type="match status" value="1"/>
</dbReference>
<dbReference type="PROSITE" id="PS50280">
    <property type="entry name" value="SET"/>
    <property type="match status" value="1"/>
</dbReference>
<dbReference type="InterPro" id="IPR002110">
    <property type="entry name" value="Ankyrin_rpt"/>
</dbReference>